<evidence type="ECO:0000256" key="7">
    <source>
        <dbReference type="ARBA" id="ARBA00022660"/>
    </source>
</evidence>
<accession>A0A839E9V3</accession>
<dbReference type="InterPro" id="IPR036909">
    <property type="entry name" value="Cyt_c-like_dom_sf"/>
</dbReference>
<feature type="binding site" description="covalent" evidence="18">
    <location>
        <position position="169"/>
    </location>
    <ligand>
        <name>heme c</name>
        <dbReference type="ChEBI" id="CHEBI:61717"/>
        <label>2</label>
    </ligand>
</feature>
<keyword evidence="13 17" id="KW-1133">Transmembrane helix</keyword>
<dbReference type="PIRSF" id="PIRSF000007">
    <property type="entry name" value="Ubiq_cycred_cyc"/>
    <property type="match status" value="1"/>
</dbReference>
<evidence type="ECO:0000256" key="19">
    <source>
        <dbReference type="PIRSR" id="PIRSR000007-51"/>
    </source>
</evidence>
<feature type="binding site" description="covalent" evidence="18">
    <location>
        <position position="75"/>
    </location>
    <ligand>
        <name>heme c</name>
        <dbReference type="ChEBI" id="CHEBI:61717"/>
        <label>1</label>
    </ligand>
</feature>
<dbReference type="GO" id="GO:0008121">
    <property type="term" value="F:quinol-cytochrome-c reductase activity"/>
    <property type="evidence" value="ECO:0007669"/>
    <property type="project" value="UniProtKB-UniRule"/>
</dbReference>
<keyword evidence="8 17" id="KW-0812">Transmembrane</keyword>
<evidence type="ECO:0000256" key="16">
    <source>
        <dbReference type="ARBA" id="ARBA00029351"/>
    </source>
</evidence>
<evidence type="ECO:0000256" key="10">
    <source>
        <dbReference type="ARBA" id="ARBA00022737"/>
    </source>
</evidence>
<keyword evidence="15 17" id="KW-0472">Membrane</keyword>
<keyword evidence="23" id="KW-1185">Reference proteome</keyword>
<dbReference type="Proteomes" id="UP000585905">
    <property type="component" value="Unassembled WGS sequence"/>
</dbReference>
<keyword evidence="9 17" id="KW-0479">Metal-binding</keyword>
<evidence type="ECO:0000313" key="22">
    <source>
        <dbReference type="EMBL" id="MBA8847222.1"/>
    </source>
</evidence>
<feature type="binding site" description="axial binding residue" evidence="19">
    <location>
        <position position="79"/>
    </location>
    <ligand>
        <name>heme c</name>
        <dbReference type="ChEBI" id="CHEBI:61717"/>
        <label>1</label>
    </ligand>
    <ligandPart>
        <name>Fe</name>
        <dbReference type="ChEBI" id="CHEBI:18248"/>
    </ligandPart>
</feature>
<dbReference type="SUPFAM" id="SSF46626">
    <property type="entry name" value="Cytochrome c"/>
    <property type="match status" value="2"/>
</dbReference>
<dbReference type="PANTHER" id="PTHR33751">
    <property type="entry name" value="CBB3-TYPE CYTOCHROME C OXIDASE SUBUNIT FIXP"/>
    <property type="match status" value="1"/>
</dbReference>
<feature type="compositionally biased region" description="Polar residues" evidence="20">
    <location>
        <begin position="1"/>
        <end position="16"/>
    </location>
</feature>
<feature type="domain" description="Cytochrome c" evidence="21">
    <location>
        <begin position="62"/>
        <end position="141"/>
    </location>
</feature>
<comment type="PTM">
    <text evidence="18">Binds 2 heme c groups covalently per subunit.</text>
</comment>
<evidence type="ECO:0000256" key="9">
    <source>
        <dbReference type="ARBA" id="ARBA00022723"/>
    </source>
</evidence>
<dbReference type="Pfam" id="PF00034">
    <property type="entry name" value="Cytochrom_C"/>
    <property type="match status" value="1"/>
</dbReference>
<keyword evidence="10" id="KW-0677">Repeat</keyword>
<feature type="binding site" description="covalent" evidence="18">
    <location>
        <position position="78"/>
    </location>
    <ligand>
        <name>heme c</name>
        <dbReference type="ChEBI" id="CHEBI:61717"/>
        <label>1</label>
    </ligand>
</feature>
<dbReference type="Gene3D" id="1.10.760.10">
    <property type="entry name" value="Cytochrome c-like domain"/>
    <property type="match status" value="2"/>
</dbReference>
<evidence type="ECO:0000256" key="3">
    <source>
        <dbReference type="ARBA" id="ARBA00017819"/>
    </source>
</evidence>
<dbReference type="InterPro" id="IPR009056">
    <property type="entry name" value="Cyt_c-like_dom"/>
</dbReference>
<feature type="domain" description="Cytochrome c" evidence="21">
    <location>
        <begin position="156"/>
        <end position="234"/>
    </location>
</feature>
<dbReference type="PROSITE" id="PS51007">
    <property type="entry name" value="CYTC"/>
    <property type="match status" value="2"/>
</dbReference>
<evidence type="ECO:0000256" key="15">
    <source>
        <dbReference type="ARBA" id="ARBA00023136"/>
    </source>
</evidence>
<keyword evidence="7 17" id="KW-0679">Respiratory chain</keyword>
<gene>
    <name evidence="22" type="ORF">FHX53_000786</name>
</gene>
<evidence type="ECO:0000256" key="20">
    <source>
        <dbReference type="SAM" id="MobiDB-lite"/>
    </source>
</evidence>
<proteinExistence type="predicted"/>
<dbReference type="Pfam" id="PF13442">
    <property type="entry name" value="Cytochrome_CBB3"/>
    <property type="match status" value="1"/>
</dbReference>
<evidence type="ECO:0000256" key="1">
    <source>
        <dbReference type="ARBA" id="ARBA00004651"/>
    </source>
</evidence>
<evidence type="ECO:0000256" key="5">
    <source>
        <dbReference type="ARBA" id="ARBA00022475"/>
    </source>
</evidence>
<keyword evidence="12 17" id="KW-0249">Electron transport</keyword>
<keyword evidence="14 17" id="KW-0408">Iron</keyword>
<comment type="caution">
    <text evidence="22">The sequence shown here is derived from an EMBL/GenBank/DDBJ whole genome shotgun (WGS) entry which is preliminary data.</text>
</comment>
<evidence type="ECO:0000256" key="2">
    <source>
        <dbReference type="ARBA" id="ARBA00012951"/>
    </source>
</evidence>
<comment type="subunit">
    <text evidence="17">The cytochrome bc1 complex is composed of a cytochrome b (QcrB), the Rieske iron-sulfur protein (QcrA) and a diheme cytochrome c (QcrC) subunit.</text>
</comment>
<dbReference type="InterPro" id="IPR050597">
    <property type="entry name" value="Cytochrome_c_Oxidase_Subunit"/>
</dbReference>
<name>A0A839E9V3_9MICO</name>
<dbReference type="AlphaFoldDB" id="A0A839E9V3"/>
<keyword evidence="4 17" id="KW-0813">Transport</keyword>
<evidence type="ECO:0000256" key="17">
    <source>
        <dbReference type="PIRNR" id="PIRNR000007"/>
    </source>
</evidence>
<sequence>MSNRIETQHTMSSTSPAPVRRSGRRHPLATAALLVVGLLATGGAYALATTSATAETTAASEQMVEDGGKLFAANCASCHGLQGAGTDAGPSVIGVGALAVDFQVGTGRMPMAASGPQAEEKPVQFTQEQIDAMGAWVASLAPGPAVPPDRYLAGDGDAAIGAELFRINCAMCHNVAGAGGALTEGKYAPGLAGVDPVHVYGAMSTGPQNMPVFSDLNLTPEEKNDIITYLKYVEETPSVGGFELGSLGPVSEGLFIWIFGLGGLVAVTIWLTAKSN</sequence>
<protein>
    <recommendedName>
        <fullName evidence="3 17">Cytochrome bc1 complex cytochrome c subunit</fullName>
        <ecNumber evidence="2 17">7.1.1.8</ecNumber>
    </recommendedName>
</protein>
<dbReference type="InterPro" id="IPR009152">
    <property type="entry name" value="bc1_cytC-su"/>
</dbReference>
<evidence type="ECO:0000256" key="8">
    <source>
        <dbReference type="ARBA" id="ARBA00022692"/>
    </source>
</evidence>
<evidence type="ECO:0000256" key="6">
    <source>
        <dbReference type="ARBA" id="ARBA00022617"/>
    </source>
</evidence>
<evidence type="ECO:0000256" key="4">
    <source>
        <dbReference type="ARBA" id="ARBA00022448"/>
    </source>
</evidence>
<evidence type="ECO:0000256" key="11">
    <source>
        <dbReference type="ARBA" id="ARBA00022967"/>
    </source>
</evidence>
<evidence type="ECO:0000256" key="13">
    <source>
        <dbReference type="ARBA" id="ARBA00022989"/>
    </source>
</evidence>
<dbReference type="PANTHER" id="PTHR33751:SF13">
    <property type="entry name" value="CYTOCHROME BC1 COMPLEX CYTOCHROME C SUBUNIT"/>
    <property type="match status" value="1"/>
</dbReference>
<feature type="region of interest" description="Disordered" evidence="20">
    <location>
        <begin position="1"/>
        <end position="23"/>
    </location>
</feature>
<reference evidence="22 23" key="1">
    <citation type="submission" date="2020-07" db="EMBL/GenBank/DDBJ databases">
        <title>Sequencing the genomes of 1000 actinobacteria strains.</title>
        <authorList>
            <person name="Klenk H.-P."/>
        </authorList>
    </citation>
    <scope>NUCLEOTIDE SEQUENCE [LARGE SCALE GENOMIC DNA]</scope>
    <source>
        <strain evidence="22 23">DSM 19663</strain>
    </source>
</reference>
<evidence type="ECO:0000313" key="23">
    <source>
        <dbReference type="Proteomes" id="UP000585905"/>
    </source>
</evidence>
<dbReference type="EC" id="7.1.1.8" evidence="2 17"/>
<keyword evidence="5 17" id="KW-1003">Cell membrane</keyword>
<dbReference type="GO" id="GO:0005506">
    <property type="term" value="F:iron ion binding"/>
    <property type="evidence" value="ECO:0007669"/>
    <property type="project" value="UniProtKB-UniRule"/>
</dbReference>
<feature type="binding site" description="covalent" evidence="18">
    <location>
        <position position="172"/>
    </location>
    <ligand>
        <name>heme c</name>
        <dbReference type="ChEBI" id="CHEBI:61717"/>
        <label>2</label>
    </ligand>
</feature>
<evidence type="ECO:0000259" key="21">
    <source>
        <dbReference type="PROSITE" id="PS51007"/>
    </source>
</evidence>
<comment type="subcellular location">
    <subcellularLocation>
        <location evidence="1 17">Cell membrane</location>
        <topology evidence="1 17">Multi-pass membrane protein</topology>
    </subcellularLocation>
</comment>
<comment type="caution">
    <text evidence="17">Lacks conserved residue(s) required for the propagation of feature annotation.</text>
</comment>
<evidence type="ECO:0000256" key="12">
    <source>
        <dbReference type="ARBA" id="ARBA00022982"/>
    </source>
</evidence>
<evidence type="ECO:0000256" key="14">
    <source>
        <dbReference type="ARBA" id="ARBA00023004"/>
    </source>
</evidence>
<dbReference type="GO" id="GO:0020037">
    <property type="term" value="F:heme binding"/>
    <property type="evidence" value="ECO:0007669"/>
    <property type="project" value="UniProtKB-UniRule"/>
</dbReference>
<evidence type="ECO:0000256" key="18">
    <source>
        <dbReference type="PIRSR" id="PIRSR000007-50"/>
    </source>
</evidence>
<dbReference type="EMBL" id="JACGWX010000001">
    <property type="protein sequence ID" value="MBA8847222.1"/>
    <property type="molecule type" value="Genomic_DNA"/>
</dbReference>
<keyword evidence="6 17" id="KW-0349">Heme</keyword>
<dbReference type="GO" id="GO:0005886">
    <property type="term" value="C:plasma membrane"/>
    <property type="evidence" value="ECO:0007669"/>
    <property type="project" value="UniProtKB-SubCell"/>
</dbReference>
<organism evidence="22 23">
    <name type="scientific">Microcella alkalica</name>
    <dbReference type="NCBI Taxonomy" id="355930"/>
    <lineage>
        <taxon>Bacteria</taxon>
        <taxon>Bacillati</taxon>
        <taxon>Actinomycetota</taxon>
        <taxon>Actinomycetes</taxon>
        <taxon>Micrococcales</taxon>
        <taxon>Microbacteriaceae</taxon>
        <taxon>Microcella</taxon>
    </lineage>
</organism>
<keyword evidence="11 17" id="KW-1278">Translocase</keyword>
<feature type="transmembrane region" description="Helical" evidence="17">
    <location>
        <begin position="254"/>
        <end position="273"/>
    </location>
</feature>
<feature type="binding site" description="axial binding residue" evidence="19">
    <location>
        <position position="173"/>
    </location>
    <ligand>
        <name>heme c</name>
        <dbReference type="ChEBI" id="CHEBI:61717"/>
        <label>2</label>
    </ligand>
    <ligandPart>
        <name>Fe</name>
        <dbReference type="ChEBI" id="CHEBI:18248"/>
    </ligandPart>
</feature>
<comment type="catalytic activity">
    <reaction evidence="16 17">
        <text>a quinol + 2 Fe(III)-[cytochrome c](out) = a quinone + 2 Fe(II)-[cytochrome c](out) + 2 H(+)(out)</text>
        <dbReference type="Rhea" id="RHEA:11484"/>
        <dbReference type="Rhea" id="RHEA-COMP:10350"/>
        <dbReference type="Rhea" id="RHEA-COMP:14399"/>
        <dbReference type="ChEBI" id="CHEBI:15378"/>
        <dbReference type="ChEBI" id="CHEBI:24646"/>
        <dbReference type="ChEBI" id="CHEBI:29033"/>
        <dbReference type="ChEBI" id="CHEBI:29034"/>
        <dbReference type="ChEBI" id="CHEBI:132124"/>
        <dbReference type="EC" id="7.1.1.8"/>
    </reaction>
</comment>